<protein>
    <recommendedName>
        <fullName evidence="7">Small VCP/p97-interacting protein</fullName>
    </recommendedName>
</protein>
<keyword evidence="2" id="KW-0564">Palmitate</keyword>
<dbReference type="GeneID" id="8247433"/>
<gene>
    <name evidence="5" type="ORF">MICPUN_109194</name>
</gene>
<dbReference type="STRING" id="296587.C1EEN6"/>
<evidence type="ECO:0000313" key="5">
    <source>
        <dbReference type="EMBL" id="ACO66565.1"/>
    </source>
</evidence>
<dbReference type="Proteomes" id="UP000002009">
    <property type="component" value="Chromosome 11"/>
</dbReference>
<evidence type="ECO:0008006" key="7">
    <source>
        <dbReference type="Google" id="ProtNLM"/>
    </source>
</evidence>
<evidence type="ECO:0000313" key="6">
    <source>
        <dbReference type="Proteomes" id="UP000002009"/>
    </source>
</evidence>
<dbReference type="KEGG" id="mis:MICPUN_109194"/>
<dbReference type="InParanoid" id="C1EEN6"/>
<evidence type="ECO:0000256" key="4">
    <source>
        <dbReference type="SAM" id="MobiDB-lite"/>
    </source>
</evidence>
<dbReference type="AlphaFoldDB" id="C1EEN6"/>
<proteinExistence type="predicted"/>
<accession>C1EEN6</accession>
<keyword evidence="3" id="KW-0449">Lipoprotein</keyword>
<evidence type="ECO:0000256" key="1">
    <source>
        <dbReference type="ARBA" id="ARBA00022707"/>
    </source>
</evidence>
<dbReference type="OrthoDB" id="10066206at2759"/>
<dbReference type="EMBL" id="CP001330">
    <property type="protein sequence ID" value="ACO66565.1"/>
    <property type="molecule type" value="Genomic_DNA"/>
</dbReference>
<dbReference type="RefSeq" id="XP_002505307.1">
    <property type="nucleotide sequence ID" value="XM_002505261.1"/>
</dbReference>
<evidence type="ECO:0000256" key="3">
    <source>
        <dbReference type="ARBA" id="ARBA00023288"/>
    </source>
</evidence>
<feature type="compositionally biased region" description="Basic and acidic residues" evidence="4">
    <location>
        <begin position="64"/>
        <end position="77"/>
    </location>
</feature>
<dbReference type="Pfam" id="PF15811">
    <property type="entry name" value="SVIP"/>
    <property type="match status" value="1"/>
</dbReference>
<reference evidence="5 6" key="1">
    <citation type="journal article" date="2009" name="Science">
        <title>Green evolution and dynamic adaptations revealed by genomes of the marine picoeukaryotes Micromonas.</title>
        <authorList>
            <person name="Worden A.Z."/>
            <person name="Lee J.H."/>
            <person name="Mock T."/>
            <person name="Rouze P."/>
            <person name="Simmons M.P."/>
            <person name="Aerts A.L."/>
            <person name="Allen A.E."/>
            <person name="Cuvelier M.L."/>
            <person name="Derelle E."/>
            <person name="Everett M.V."/>
            <person name="Foulon E."/>
            <person name="Grimwood J."/>
            <person name="Gundlach H."/>
            <person name="Henrissat B."/>
            <person name="Napoli C."/>
            <person name="McDonald S.M."/>
            <person name="Parker M.S."/>
            <person name="Rombauts S."/>
            <person name="Salamov A."/>
            <person name="Von Dassow P."/>
            <person name="Badger J.H."/>
            <person name="Coutinho P.M."/>
            <person name="Demir E."/>
            <person name="Dubchak I."/>
            <person name="Gentemann C."/>
            <person name="Eikrem W."/>
            <person name="Gready J.E."/>
            <person name="John U."/>
            <person name="Lanier W."/>
            <person name="Lindquist E.A."/>
            <person name="Lucas S."/>
            <person name="Mayer K.F."/>
            <person name="Moreau H."/>
            <person name="Not F."/>
            <person name="Otillar R."/>
            <person name="Panaud O."/>
            <person name="Pangilinan J."/>
            <person name="Paulsen I."/>
            <person name="Piegu B."/>
            <person name="Poliakov A."/>
            <person name="Robbens S."/>
            <person name="Schmutz J."/>
            <person name="Toulza E."/>
            <person name="Wyss T."/>
            <person name="Zelensky A."/>
            <person name="Zhou K."/>
            <person name="Armbrust E.V."/>
            <person name="Bhattacharya D."/>
            <person name="Goodenough U.W."/>
            <person name="Van de Peer Y."/>
            <person name="Grigoriev I.V."/>
        </authorList>
    </citation>
    <scope>NUCLEOTIDE SEQUENCE [LARGE SCALE GENOMIC DNA]</scope>
    <source>
        <strain evidence="6">RCC299 / NOUM17</strain>
    </source>
</reference>
<dbReference type="InterPro" id="IPR031632">
    <property type="entry name" value="SVIP"/>
</dbReference>
<feature type="region of interest" description="Disordered" evidence="4">
    <location>
        <begin position="29"/>
        <end position="77"/>
    </location>
</feature>
<keyword evidence="1" id="KW-0519">Myristate</keyword>
<evidence type="ECO:0000256" key="2">
    <source>
        <dbReference type="ARBA" id="ARBA00023139"/>
    </source>
</evidence>
<organism evidence="5 6">
    <name type="scientific">Micromonas commoda (strain RCC299 / NOUM17 / CCMP2709)</name>
    <name type="common">Picoplanktonic green alga</name>
    <dbReference type="NCBI Taxonomy" id="296587"/>
    <lineage>
        <taxon>Eukaryota</taxon>
        <taxon>Viridiplantae</taxon>
        <taxon>Chlorophyta</taxon>
        <taxon>Mamiellophyceae</taxon>
        <taxon>Mamiellales</taxon>
        <taxon>Mamiellaceae</taxon>
        <taxon>Micromonas</taxon>
    </lineage>
</organism>
<dbReference type="OMA" id="NEMRGIR"/>
<keyword evidence="6" id="KW-1185">Reference proteome</keyword>
<name>C1EEN6_MICCC</name>
<sequence>MGCCGSKGQYAVEEPGAYEARREKMLEAADRRNAQSAMRGIQNPRSAARLREEQSKPARTSEFQARKDEQMVRDWGS</sequence>